<dbReference type="OrthoDB" id="3032433at2759"/>
<dbReference type="EMBL" id="JACAZE010000017">
    <property type="protein sequence ID" value="KAF7296221.1"/>
    <property type="molecule type" value="Genomic_DNA"/>
</dbReference>
<reference evidence="2" key="1">
    <citation type="submission" date="2020-05" db="EMBL/GenBank/DDBJ databases">
        <title>Mycena genomes resolve the evolution of fungal bioluminescence.</title>
        <authorList>
            <person name="Tsai I.J."/>
        </authorList>
    </citation>
    <scope>NUCLEOTIDE SEQUENCE</scope>
    <source>
        <strain evidence="2">110903Hualien_Pintung</strain>
    </source>
</reference>
<comment type="caution">
    <text evidence="2">The sequence shown here is derived from an EMBL/GenBank/DDBJ whole genome shotgun (WGS) entry which is preliminary data.</text>
</comment>
<dbReference type="Proteomes" id="UP000613580">
    <property type="component" value="Unassembled WGS sequence"/>
</dbReference>
<dbReference type="AlphaFoldDB" id="A0A8H6VY81"/>
<evidence type="ECO:0000313" key="2">
    <source>
        <dbReference type="EMBL" id="KAF7296221.1"/>
    </source>
</evidence>
<evidence type="ECO:0000256" key="1">
    <source>
        <dbReference type="SAM" id="MobiDB-lite"/>
    </source>
</evidence>
<proteinExistence type="predicted"/>
<feature type="compositionally biased region" description="Low complexity" evidence="1">
    <location>
        <begin position="67"/>
        <end position="79"/>
    </location>
</feature>
<feature type="region of interest" description="Disordered" evidence="1">
    <location>
        <begin position="1"/>
        <end position="33"/>
    </location>
</feature>
<keyword evidence="3" id="KW-1185">Reference proteome</keyword>
<name>A0A8H6VY81_MYCCL</name>
<protein>
    <submittedName>
        <fullName evidence="2">Uncharacterized protein</fullName>
    </submittedName>
</protein>
<feature type="compositionally biased region" description="Polar residues" evidence="1">
    <location>
        <begin position="1"/>
        <end position="19"/>
    </location>
</feature>
<organism evidence="2 3">
    <name type="scientific">Mycena chlorophos</name>
    <name type="common">Agaric fungus</name>
    <name type="synonym">Agaricus chlorophos</name>
    <dbReference type="NCBI Taxonomy" id="658473"/>
    <lineage>
        <taxon>Eukaryota</taxon>
        <taxon>Fungi</taxon>
        <taxon>Dikarya</taxon>
        <taxon>Basidiomycota</taxon>
        <taxon>Agaricomycotina</taxon>
        <taxon>Agaricomycetes</taxon>
        <taxon>Agaricomycetidae</taxon>
        <taxon>Agaricales</taxon>
        <taxon>Marasmiineae</taxon>
        <taxon>Mycenaceae</taxon>
        <taxon>Mycena</taxon>
    </lineage>
</organism>
<gene>
    <name evidence="2" type="ORF">HMN09_01091100</name>
</gene>
<evidence type="ECO:0000313" key="3">
    <source>
        <dbReference type="Proteomes" id="UP000613580"/>
    </source>
</evidence>
<accession>A0A8H6VY81</accession>
<feature type="region of interest" description="Disordered" evidence="1">
    <location>
        <begin position="60"/>
        <end position="83"/>
    </location>
</feature>
<sequence>MSTSSASAESDQAPPSTTGYKGKGVDPGNWGNITFDEAEVDVEAQRKALELIENRHRQRPFVEDLSNEPSSPASTHSSSIGHEDHHIEGIDSEMVLQSFSERDHALQHGVDHDLVPIPRAPQSNFFPNARHTVVSGGTFISNVHTVAPQPQEISAFRRIYRGDIEVERVHTDTLTYICHAV</sequence>